<dbReference type="SUPFAM" id="SSF52540">
    <property type="entry name" value="P-loop containing nucleoside triphosphate hydrolases"/>
    <property type="match status" value="1"/>
</dbReference>
<dbReference type="GO" id="GO:0005524">
    <property type="term" value="F:ATP binding"/>
    <property type="evidence" value="ECO:0007669"/>
    <property type="project" value="UniProtKB-KW"/>
</dbReference>
<accession>A0A3E3K2I3</accession>
<evidence type="ECO:0000256" key="2">
    <source>
        <dbReference type="ARBA" id="ARBA00022840"/>
    </source>
</evidence>
<dbReference type="NCBIfam" id="TIGR02858">
    <property type="entry name" value="spore_III_AA"/>
    <property type="match status" value="1"/>
</dbReference>
<keyword evidence="1" id="KW-0547">Nucleotide-binding</keyword>
<evidence type="ECO:0000313" key="4">
    <source>
        <dbReference type="EMBL" id="RGE87161.1"/>
    </source>
</evidence>
<proteinExistence type="predicted"/>
<evidence type="ECO:0000259" key="3">
    <source>
        <dbReference type="SMART" id="SM00382"/>
    </source>
</evidence>
<organism evidence="4 5">
    <name type="scientific">Sellimonas intestinalis</name>
    <dbReference type="NCBI Taxonomy" id="1653434"/>
    <lineage>
        <taxon>Bacteria</taxon>
        <taxon>Bacillati</taxon>
        <taxon>Bacillota</taxon>
        <taxon>Clostridia</taxon>
        <taxon>Lachnospirales</taxon>
        <taxon>Lachnospiraceae</taxon>
        <taxon>Sellimonas</taxon>
    </lineage>
</organism>
<dbReference type="PANTHER" id="PTHR20953">
    <property type="entry name" value="KINASE-RELATED"/>
    <property type="match status" value="1"/>
</dbReference>
<dbReference type="SMART" id="SM00382">
    <property type="entry name" value="AAA"/>
    <property type="match status" value="1"/>
</dbReference>
<dbReference type="InterPro" id="IPR003593">
    <property type="entry name" value="AAA+_ATPase"/>
</dbReference>
<dbReference type="Proteomes" id="UP000261080">
    <property type="component" value="Unassembled WGS sequence"/>
</dbReference>
<reference evidence="4 5" key="1">
    <citation type="submission" date="2018-08" db="EMBL/GenBank/DDBJ databases">
        <title>A genome reference for cultivated species of the human gut microbiota.</title>
        <authorList>
            <person name="Zou Y."/>
            <person name="Xue W."/>
            <person name="Luo G."/>
        </authorList>
    </citation>
    <scope>NUCLEOTIDE SEQUENCE [LARGE SCALE GENOMIC DNA]</scope>
    <source>
        <strain evidence="4 5">AF37-2AT</strain>
    </source>
</reference>
<dbReference type="EMBL" id="QVLX01000004">
    <property type="protein sequence ID" value="RGE87161.1"/>
    <property type="molecule type" value="Genomic_DNA"/>
</dbReference>
<dbReference type="Gene3D" id="3.40.50.300">
    <property type="entry name" value="P-loop containing nucleotide triphosphate hydrolases"/>
    <property type="match status" value="1"/>
</dbReference>
<comment type="caution">
    <text evidence="4">The sequence shown here is derived from an EMBL/GenBank/DDBJ whole genome shotgun (WGS) entry which is preliminary data.</text>
</comment>
<dbReference type="InterPro" id="IPR027417">
    <property type="entry name" value="P-loop_NTPase"/>
</dbReference>
<sequence>MKYVPVLLVIFSGCPHILCCKRWWKVVSNKKEQIFRILPERLKRMVDQVMMQEDLDFEQVTEICIRVGKPVCVYLGGKEVRVNYTAGREELKEIVNYMSRYSPYAFEEEMRKGFLTIEGGHRVGMAGKAITEQDRVRNLRYVSSVHIRAAHEVKGCANKVFPYIANQKELCHTMIISPPGCGKTTLLRDIIRQVSDGNDYVKGCTVGVVDERSEIAGCYLGAAQNDIGLRSDVLDACPKAEGMLMMIRSMTPKVVAADEIGTKEDVEAIEYAMHCGCRMIVTAHGNSVEELRQKPVLGQLIQEERFERYIVLRQGDRPGLLDGIYDRRGQPCF</sequence>
<dbReference type="AlphaFoldDB" id="A0A3E3K2I3"/>
<feature type="domain" description="AAA+ ATPase" evidence="3">
    <location>
        <begin position="169"/>
        <end position="316"/>
    </location>
</feature>
<evidence type="ECO:0000313" key="5">
    <source>
        <dbReference type="Proteomes" id="UP000261080"/>
    </source>
</evidence>
<keyword evidence="5" id="KW-1185">Reference proteome</keyword>
<dbReference type="PANTHER" id="PTHR20953:SF3">
    <property type="entry name" value="P-LOOP CONTAINING NUCLEOSIDE TRIPHOSPHATE HYDROLASES SUPERFAMILY PROTEIN"/>
    <property type="match status" value="1"/>
</dbReference>
<name>A0A3E3K2I3_9FIRM</name>
<gene>
    <name evidence="4" type="primary">spoIIIAA</name>
    <name evidence="4" type="ORF">DW016_09560</name>
</gene>
<dbReference type="InterPro" id="IPR045735">
    <property type="entry name" value="Spore_III_AA_AAA+_ATPase"/>
</dbReference>
<dbReference type="Pfam" id="PF19568">
    <property type="entry name" value="Spore_III_AA"/>
    <property type="match status" value="1"/>
</dbReference>
<dbReference type="OrthoDB" id="9768243at2"/>
<keyword evidence="2" id="KW-0067">ATP-binding</keyword>
<protein>
    <submittedName>
        <fullName evidence="4">Stage III sporulation protein AA</fullName>
    </submittedName>
</protein>
<evidence type="ECO:0000256" key="1">
    <source>
        <dbReference type="ARBA" id="ARBA00022741"/>
    </source>
</evidence>
<dbReference type="InterPro" id="IPR014217">
    <property type="entry name" value="Spore_III_AA"/>
</dbReference>